<evidence type="ECO:0000259" key="2">
    <source>
        <dbReference type="PROSITE" id="PS50404"/>
    </source>
</evidence>
<dbReference type="InterPro" id="IPR004045">
    <property type="entry name" value="Glutathione_S-Trfase_N"/>
</dbReference>
<dbReference type="OrthoDB" id="202840at2759"/>
<dbReference type="SUPFAM" id="SSF52833">
    <property type="entry name" value="Thioredoxin-like"/>
    <property type="match status" value="1"/>
</dbReference>
<dbReference type="PROSITE" id="PS50404">
    <property type="entry name" value="GST_NTER"/>
    <property type="match status" value="1"/>
</dbReference>
<feature type="compositionally biased region" description="Basic and acidic residues" evidence="1">
    <location>
        <begin position="775"/>
        <end position="785"/>
    </location>
</feature>
<gene>
    <name evidence="3" type="ORF">GTA08_BOTSDO12238</name>
</gene>
<protein>
    <recommendedName>
        <fullName evidence="2">GST N-terminal domain-containing protein</fullName>
    </recommendedName>
</protein>
<dbReference type="Pfam" id="PF13417">
    <property type="entry name" value="GST_N_3"/>
    <property type="match status" value="1"/>
</dbReference>
<dbReference type="InterPro" id="IPR036249">
    <property type="entry name" value="Thioredoxin-like_sf"/>
</dbReference>
<dbReference type="InterPro" id="IPR058268">
    <property type="entry name" value="DUF7962"/>
</dbReference>
<dbReference type="CDD" id="cd00570">
    <property type="entry name" value="GST_N_family"/>
    <property type="match status" value="1"/>
</dbReference>
<evidence type="ECO:0000313" key="3">
    <source>
        <dbReference type="EMBL" id="KAF4312351.1"/>
    </source>
</evidence>
<evidence type="ECO:0000256" key="1">
    <source>
        <dbReference type="SAM" id="MobiDB-lite"/>
    </source>
</evidence>
<dbReference type="Gene3D" id="3.40.30.110">
    <property type="match status" value="2"/>
</dbReference>
<dbReference type="PANTHER" id="PTHR39609:SF1">
    <property type="entry name" value="RFEG"/>
    <property type="match status" value="1"/>
</dbReference>
<feature type="region of interest" description="Disordered" evidence="1">
    <location>
        <begin position="574"/>
        <end position="600"/>
    </location>
</feature>
<dbReference type="Proteomes" id="UP000572817">
    <property type="component" value="Unassembled WGS sequence"/>
</dbReference>
<dbReference type="SUPFAM" id="SSF47616">
    <property type="entry name" value="GST C-terminal domain-like"/>
    <property type="match status" value="1"/>
</dbReference>
<dbReference type="Gene3D" id="1.20.1050.10">
    <property type="match status" value="1"/>
</dbReference>
<dbReference type="CDD" id="cd00299">
    <property type="entry name" value="GST_C_family"/>
    <property type="match status" value="1"/>
</dbReference>
<feature type="compositionally biased region" description="Low complexity" evidence="1">
    <location>
        <begin position="587"/>
        <end position="598"/>
    </location>
</feature>
<proteinExistence type="predicted"/>
<sequence length="950" mass="102218">MSTVVPNEIVLFHYPFSPYARRVIWYLQLRGIEFAQCIQPVTLPRPDLRELGIAYRRIPLMAIGRDVYCDTRLILRKLEERFPDGALGASGSDQKAIERLLERWNIDGGVFARAATLIPPEMPALRDPKFAKDREDFSGRSWSKEAMQRARPESVVHIRDAFALLENTLLADGREWILKTTGPSLADIEAIWPFDWLVEMKGALPASVISERQFPKVYVWIKRFREAVRAAKSSAPKAVTLEGAQAVLFVSGANLAESGGHVDAADPLGLEKGQEVEVHPIDSGFTHRDRGRLVKLTPDEVVLASGTAAGGSEVHIHFPRWGFRVVKARGKPAKLWWQFRLSLALVAALDVLLRAVVGATRTMISSAHGGFSGKLGVHGQPCTPGSSDVHDAGCAGSPQVVAHSDGALDGEAGQHSMETRPLAPVVLSAAVPKPKADRPMQAAGRALRPGRARSSGRKVLRPSLVALTATGARSGRGRQLDARILDVGGGLATSVQAAGGATTAQDKAKGMPAAAQGVSLLPFPALTSLPSAVNNTLSFGHQPALSSARQSVLLLRGAAAVSLLVQLQPLQARSEPQKLSANPAGLSAASPAAATRRSPTARDDITCPLLSPAPRVLPLPRPLPACLTLVFFGGTPALHTTSPRPRAQAACLAVALVFPQDADISANFSLFCTLTTTTAIPQQMPSTMSRSTPTRQWFQPGEGIAREVITADIQRYLGPDALVKPGIGTGEFEGVEGYWITAYRTLTSQMVQDLKLDSQRWRAEVQQGRGSPLARDSKMMAKPPDKAAVAYQDSRTHQSRQYYGPSTPAPEQSYAPPSAAQVYADHPPSGYRAPAQSAYGGGGDYTYTQPQTGYPQQGAHYVPAPGYGQGQVRTAPSYGSYSQPSGREPEPHYSSHQDSPRYGYPPSTSAPPERVYAPPQPSTTQQYYYADSRSAATQPPPQANDRRRRQ</sequence>
<feature type="compositionally biased region" description="Polar residues" evidence="1">
    <location>
        <begin position="871"/>
        <end position="885"/>
    </location>
</feature>
<name>A0A8H4J349_9PEZI</name>
<dbReference type="Pfam" id="PF25907">
    <property type="entry name" value="DUF7962"/>
    <property type="match status" value="1"/>
</dbReference>
<feature type="region of interest" description="Disordered" evidence="1">
    <location>
        <begin position="765"/>
        <end position="950"/>
    </location>
</feature>
<dbReference type="AlphaFoldDB" id="A0A8H4J349"/>
<feature type="region of interest" description="Disordered" evidence="1">
    <location>
        <begin position="433"/>
        <end position="455"/>
    </location>
</feature>
<dbReference type="EMBL" id="WWBZ02000007">
    <property type="protein sequence ID" value="KAF4312351.1"/>
    <property type="molecule type" value="Genomic_DNA"/>
</dbReference>
<feature type="domain" description="GST N-terminal" evidence="2">
    <location>
        <begin position="7"/>
        <end position="86"/>
    </location>
</feature>
<dbReference type="PANTHER" id="PTHR39609">
    <property type="entry name" value="RFEG-RELATED"/>
    <property type="match status" value="1"/>
</dbReference>
<reference evidence="3" key="1">
    <citation type="submission" date="2020-04" db="EMBL/GenBank/DDBJ databases">
        <title>Genome Assembly and Annotation of Botryosphaeria dothidea sdau 11-99, a Latent Pathogen of Apple Fruit Ring Rot in China.</title>
        <authorList>
            <person name="Yu C."/>
            <person name="Diao Y."/>
            <person name="Lu Q."/>
            <person name="Zhao J."/>
            <person name="Cui S."/>
            <person name="Peng C."/>
            <person name="He B."/>
            <person name="Liu H."/>
        </authorList>
    </citation>
    <scope>NUCLEOTIDE SEQUENCE [LARGE SCALE GENOMIC DNA]</scope>
    <source>
        <strain evidence="3">Sdau11-99</strain>
    </source>
</reference>
<comment type="caution">
    <text evidence="3">The sequence shown here is derived from an EMBL/GenBank/DDBJ whole genome shotgun (WGS) entry which is preliminary data.</text>
</comment>
<feature type="compositionally biased region" description="Low complexity" evidence="1">
    <location>
        <begin position="845"/>
        <end position="858"/>
    </location>
</feature>
<accession>A0A8H4J349</accession>
<organism evidence="3 4">
    <name type="scientific">Botryosphaeria dothidea</name>
    <dbReference type="NCBI Taxonomy" id="55169"/>
    <lineage>
        <taxon>Eukaryota</taxon>
        <taxon>Fungi</taxon>
        <taxon>Dikarya</taxon>
        <taxon>Ascomycota</taxon>
        <taxon>Pezizomycotina</taxon>
        <taxon>Dothideomycetes</taxon>
        <taxon>Dothideomycetes incertae sedis</taxon>
        <taxon>Botryosphaeriales</taxon>
        <taxon>Botryosphaeriaceae</taxon>
        <taxon>Botryosphaeria</taxon>
    </lineage>
</organism>
<evidence type="ECO:0000313" key="4">
    <source>
        <dbReference type="Proteomes" id="UP000572817"/>
    </source>
</evidence>
<dbReference type="InterPro" id="IPR036282">
    <property type="entry name" value="Glutathione-S-Trfase_C_sf"/>
</dbReference>
<feature type="compositionally biased region" description="Basic and acidic residues" evidence="1">
    <location>
        <begin position="887"/>
        <end position="899"/>
    </location>
</feature>
<keyword evidence="4" id="KW-1185">Reference proteome</keyword>